<feature type="chain" id="PRO_5045652301" evidence="1">
    <location>
        <begin position="24"/>
        <end position="107"/>
    </location>
</feature>
<evidence type="ECO:0000256" key="1">
    <source>
        <dbReference type="SAM" id="SignalP"/>
    </source>
</evidence>
<gene>
    <name evidence="2" type="ORF">ACFOMH_20005</name>
</gene>
<feature type="signal peptide" evidence="1">
    <location>
        <begin position="1"/>
        <end position="23"/>
    </location>
</feature>
<protein>
    <submittedName>
        <fullName evidence="2">Uncharacterized protein</fullName>
    </submittedName>
</protein>
<keyword evidence="1" id="KW-0732">Signal</keyword>
<dbReference type="EMBL" id="JBHRXJ010000027">
    <property type="protein sequence ID" value="MFC3530454.1"/>
    <property type="molecule type" value="Genomic_DNA"/>
</dbReference>
<accession>A0ABV7R7X1</accession>
<keyword evidence="3" id="KW-1185">Reference proteome</keyword>
<evidence type="ECO:0000313" key="3">
    <source>
        <dbReference type="Proteomes" id="UP001595721"/>
    </source>
</evidence>
<name>A0ABV7R7X1_9RHOB</name>
<evidence type="ECO:0000313" key="2">
    <source>
        <dbReference type="EMBL" id="MFC3530454.1"/>
    </source>
</evidence>
<dbReference type="RefSeq" id="WP_377746684.1">
    <property type="nucleotide sequence ID" value="NZ_JBHRXJ010000027.1"/>
</dbReference>
<comment type="caution">
    <text evidence="2">The sequence shown here is derived from an EMBL/GenBank/DDBJ whole genome shotgun (WGS) entry which is preliminary data.</text>
</comment>
<proteinExistence type="predicted"/>
<organism evidence="2 3">
    <name type="scientific">Paracoccus mangrovi</name>
    <dbReference type="NCBI Taxonomy" id="1715645"/>
    <lineage>
        <taxon>Bacteria</taxon>
        <taxon>Pseudomonadati</taxon>
        <taxon>Pseudomonadota</taxon>
        <taxon>Alphaproteobacteria</taxon>
        <taxon>Rhodobacterales</taxon>
        <taxon>Paracoccaceae</taxon>
        <taxon>Paracoccus</taxon>
    </lineage>
</organism>
<reference evidence="3" key="1">
    <citation type="journal article" date="2019" name="Int. J. Syst. Evol. Microbiol.">
        <title>The Global Catalogue of Microorganisms (GCM) 10K type strain sequencing project: providing services to taxonomists for standard genome sequencing and annotation.</title>
        <authorList>
            <consortium name="The Broad Institute Genomics Platform"/>
            <consortium name="The Broad Institute Genome Sequencing Center for Infectious Disease"/>
            <person name="Wu L."/>
            <person name="Ma J."/>
        </authorList>
    </citation>
    <scope>NUCLEOTIDE SEQUENCE [LARGE SCALE GENOMIC DNA]</scope>
    <source>
        <strain evidence="3">KCTC 42899</strain>
    </source>
</reference>
<dbReference type="Proteomes" id="UP001595721">
    <property type="component" value="Unassembled WGS sequence"/>
</dbReference>
<sequence>MRILPAKAFFLAMALIFTTSVTWNTALGQEEQETAVDSIANRGNGVVDVVCKSGRKAVATLRGTVISVDLTEPDGSKSGMSIMPSGGSADPAVAIGDGKSLAEEICS</sequence>